<feature type="transmembrane region" description="Helical" evidence="2">
    <location>
        <begin position="894"/>
        <end position="914"/>
    </location>
</feature>
<evidence type="ECO:0000313" key="4">
    <source>
        <dbReference type="Proteomes" id="UP000265618"/>
    </source>
</evidence>
<feature type="compositionally biased region" description="Polar residues" evidence="1">
    <location>
        <begin position="1065"/>
        <end position="1077"/>
    </location>
</feature>
<feature type="transmembrane region" description="Helical" evidence="2">
    <location>
        <begin position="788"/>
        <end position="811"/>
    </location>
</feature>
<feature type="transmembrane region" description="Helical" evidence="2">
    <location>
        <begin position="864"/>
        <end position="882"/>
    </location>
</feature>
<dbReference type="PANTHER" id="PTHR48054">
    <property type="entry name" value="RECEPTOR KINASE-LIKE PROTEIN XA21"/>
    <property type="match status" value="1"/>
</dbReference>
<feature type="transmembrane region" description="Helical" evidence="2">
    <location>
        <begin position="972"/>
        <end position="994"/>
    </location>
</feature>
<dbReference type="OrthoDB" id="38453at2759"/>
<feature type="transmembrane region" description="Helical" evidence="2">
    <location>
        <begin position="587"/>
        <end position="606"/>
    </location>
</feature>
<dbReference type="Proteomes" id="UP000265618">
    <property type="component" value="Unassembled WGS sequence"/>
</dbReference>
<reference evidence="3 4" key="1">
    <citation type="journal article" date="2018" name="PLoS ONE">
        <title>The draft genome of Kipferlia bialata reveals reductive genome evolution in fornicate parasites.</title>
        <authorList>
            <person name="Tanifuji G."/>
            <person name="Takabayashi S."/>
            <person name="Kume K."/>
            <person name="Takagi M."/>
            <person name="Nakayama T."/>
            <person name="Kamikawa R."/>
            <person name="Inagaki Y."/>
            <person name="Hashimoto T."/>
        </authorList>
    </citation>
    <scope>NUCLEOTIDE SEQUENCE [LARGE SCALE GENOMIC DNA]</scope>
    <source>
        <strain evidence="3">NY0173</strain>
    </source>
</reference>
<dbReference type="AlphaFoldDB" id="A0A9K3CS19"/>
<feature type="compositionally biased region" description="Polar residues" evidence="1">
    <location>
        <begin position="1005"/>
        <end position="1016"/>
    </location>
</feature>
<dbReference type="SMART" id="SM01411">
    <property type="entry name" value="Ephrin_rec_like"/>
    <property type="match status" value="2"/>
</dbReference>
<accession>A0A9K3CS19</accession>
<feature type="region of interest" description="Disordered" evidence="1">
    <location>
        <begin position="1059"/>
        <end position="1111"/>
    </location>
</feature>
<dbReference type="Gene3D" id="3.80.10.10">
    <property type="entry name" value="Ribonuclease Inhibitor"/>
    <property type="match status" value="2"/>
</dbReference>
<protein>
    <recommendedName>
        <fullName evidence="5">Tyrosine-protein kinase ephrin type A/B receptor-like domain-containing protein</fullName>
    </recommendedName>
</protein>
<dbReference type="InterPro" id="IPR001611">
    <property type="entry name" value="Leu-rich_rpt"/>
</dbReference>
<dbReference type="EMBL" id="BDIP01000451">
    <property type="protein sequence ID" value="GIQ81636.1"/>
    <property type="molecule type" value="Genomic_DNA"/>
</dbReference>
<evidence type="ECO:0000313" key="3">
    <source>
        <dbReference type="EMBL" id="GIQ81636.1"/>
    </source>
</evidence>
<feature type="compositionally biased region" description="Low complexity" evidence="1">
    <location>
        <begin position="1098"/>
        <end position="1111"/>
    </location>
</feature>
<keyword evidence="4" id="KW-1185">Reference proteome</keyword>
<dbReference type="InterPro" id="IPR032675">
    <property type="entry name" value="LRR_dom_sf"/>
</dbReference>
<feature type="region of interest" description="Disordered" evidence="1">
    <location>
        <begin position="1005"/>
        <end position="1046"/>
    </location>
</feature>
<dbReference type="SUPFAM" id="SSF52058">
    <property type="entry name" value="L domain-like"/>
    <property type="match status" value="1"/>
</dbReference>
<dbReference type="InterPro" id="IPR052592">
    <property type="entry name" value="LRR-RLK"/>
</dbReference>
<feature type="transmembrane region" description="Helical" evidence="2">
    <location>
        <begin position="838"/>
        <end position="858"/>
    </location>
</feature>
<dbReference type="SUPFAM" id="SSF57184">
    <property type="entry name" value="Growth factor receptor domain"/>
    <property type="match status" value="1"/>
</dbReference>
<dbReference type="PANTHER" id="PTHR48054:SF47">
    <property type="entry name" value="OS06G0179800 PROTEIN"/>
    <property type="match status" value="1"/>
</dbReference>
<keyword evidence="2" id="KW-1133">Transmembrane helix</keyword>
<evidence type="ECO:0008006" key="5">
    <source>
        <dbReference type="Google" id="ProtNLM"/>
    </source>
</evidence>
<feature type="region of interest" description="Disordered" evidence="1">
    <location>
        <begin position="1125"/>
        <end position="1176"/>
    </location>
</feature>
<feature type="transmembrane region" description="Helical" evidence="2">
    <location>
        <begin position="735"/>
        <end position="757"/>
    </location>
</feature>
<keyword evidence="2" id="KW-0812">Transmembrane</keyword>
<dbReference type="Pfam" id="PF00560">
    <property type="entry name" value="LRR_1"/>
    <property type="match status" value="3"/>
</dbReference>
<evidence type="ECO:0000256" key="1">
    <source>
        <dbReference type="SAM" id="MobiDB-lite"/>
    </source>
</evidence>
<organism evidence="3 4">
    <name type="scientific">Kipferlia bialata</name>
    <dbReference type="NCBI Taxonomy" id="797122"/>
    <lineage>
        <taxon>Eukaryota</taxon>
        <taxon>Metamonada</taxon>
        <taxon>Carpediemonas-like organisms</taxon>
        <taxon>Kipferlia</taxon>
    </lineage>
</organism>
<keyword evidence="2" id="KW-0472">Membrane</keyword>
<gene>
    <name evidence="3" type="ORF">KIPB_002624</name>
</gene>
<evidence type="ECO:0000256" key="2">
    <source>
        <dbReference type="SAM" id="Phobius"/>
    </source>
</evidence>
<comment type="caution">
    <text evidence="3">The sequence shown here is derived from an EMBL/GenBank/DDBJ whole genome shotgun (WGS) entry which is preliminary data.</text>
</comment>
<dbReference type="InterPro" id="IPR009030">
    <property type="entry name" value="Growth_fac_rcpt_cys_sf"/>
</dbReference>
<proteinExistence type="predicted"/>
<name>A0A9K3CS19_9EUKA</name>
<sequence length="1176" mass="124750">MEVDASAADGFVYRITALDLSNNNLVGYIPNHIGQLTACVSLNVSGNEITGPLPAALGSMSSLQNADVSGNTFYGQIPEGFCSTTTLEVFNASGNQIRALPDCFGGLTSLTHLDLSANDFTLTLPSHFEGLTSLVEFDISDNLYSTCTDVFAGWTQLVSIDMSGNAFQNELPSSLFSCPLIETIHLENNGYTESLPDTLASTDAAGLREVYLQGNKLSGSIPEGILSNHPSLTALDLSDNSLEGGIMADCYSDTYCASATSSGTLSTLSLASNSLDGLLVTGICPALTFLDITGNVFSCPIPDDALYVQAVCECEPGSVGNRYDGCTECGEGYQQPLAGMSVCDPCPIGTYGPEVGMDYCLDCVVGEYQPSLGMTECVPCIDSTTLAEGSGSSELCVCDTTRVGYDNVCSLCPDAVACPGGLTLLPTLGYWLDASSVESIIDRDYAVTLCGYGILDERCGNPEVYSILTDDDGGIISSITTDTSTAAYMVKDSDSDPVNTDFVSVDTEYYSAAYVAPVDAEGVCIPGHTHSLCSACSEDYFRPLGMSHCVPCPSGVSSPWDDLTSLLTPSERVSQMTSQSDYLEEAGSWPLTTSLVMTALGGLFIYPCVMTALRNERYAAGVLPAILSMQTLALSLRLEVDFPLVARRVAAAFDLPMLYPSLSVPPECVSSDTAVSETGRLAWPMIVCIVSLGVAVPVSRCRLTRGELAHAGGGRAGRSEYAKGVMRASRRGTTLFYIMVCMLPVLTVIGTSIYPLVLTGDSLTITYAYDAEETLSVAPMTAYGARTVVALVGAALFGVLLPFSVFVRLVAARARGLDNVTSYKGVGCAYLSYRTQSWWFLLLSLTRSWVCAWCVSLFGPFPSYSAVIMVCTSGLYLCVLLVRRPCLSGFNMLSEYLFAFAHSVLCCTNLLGVLRQYSTRFSYSVWSDGTKQFVPNSYQDESPVATSLRFLPSSVRLPVSLPLQPEAVTVTMHYALVGVLFMAVAGMVLAILGARVLDKNPALSNQVKTQDEQQSARGKKEKAVRSGAIEAPPVRPGMGGGMASKRQRSMAVLVPVTPRRRSSDIDSLTNSMLSSNLKAMPSPPRRLSRKGSVPAPAPRGRGARLAGERAPPVETVEVTIEAEGGVGMDLPPPLPGGVGTRGPRGARGKGRGSLLRQGTTSPALAMPSDLFADMSR</sequence>